<dbReference type="SUPFAM" id="SSF55811">
    <property type="entry name" value="Nudix"/>
    <property type="match status" value="1"/>
</dbReference>
<accession>A0AA46YLK4</accession>
<evidence type="ECO:0000256" key="3">
    <source>
        <dbReference type="ARBA" id="ARBA00022842"/>
    </source>
</evidence>
<dbReference type="AlphaFoldDB" id="A0AA46YLK4"/>
<evidence type="ECO:0000256" key="1">
    <source>
        <dbReference type="ARBA" id="ARBA00001946"/>
    </source>
</evidence>
<keyword evidence="2" id="KW-0378">Hydrolase</keyword>
<name>A0AA46YLK4_9ACTN</name>
<dbReference type="EMBL" id="CP094970">
    <property type="protein sequence ID" value="UYM06732.1"/>
    <property type="molecule type" value="Genomic_DNA"/>
</dbReference>
<dbReference type="InterPro" id="IPR000086">
    <property type="entry name" value="NUDIX_hydrolase_dom"/>
</dbReference>
<dbReference type="InterPro" id="IPR015797">
    <property type="entry name" value="NUDIX_hydrolase-like_dom_sf"/>
</dbReference>
<dbReference type="PRINTS" id="PR00502">
    <property type="entry name" value="NUDIXFAMILY"/>
</dbReference>
<dbReference type="Pfam" id="PF00293">
    <property type="entry name" value="NUDIX"/>
    <property type="match status" value="1"/>
</dbReference>
<feature type="domain" description="Nudix hydrolase" evidence="4">
    <location>
        <begin position="8"/>
        <end position="150"/>
    </location>
</feature>
<protein>
    <submittedName>
        <fullName evidence="5">NUDIX domain-containing protein</fullName>
    </submittedName>
</protein>
<sequence>MGIENNAADRLAARVVLVDAAGRTLLFNGGDPARPEGGTWWFTPGGGVDPGETIEDAGRRELLEETGVRVDELGPVVYERYTEFAFNGGMIRQQESYYRVRVDDVPDVDTRGWTELERRSVNSYRWWTLHELRTTDETVYPANLVDLLEQ</sequence>
<dbReference type="Gene3D" id="3.90.79.10">
    <property type="entry name" value="Nucleoside Triphosphate Pyrophosphohydrolase"/>
    <property type="match status" value="1"/>
</dbReference>
<dbReference type="CDD" id="cd04685">
    <property type="entry name" value="NUDIX_Hydrolase"/>
    <property type="match status" value="1"/>
</dbReference>
<comment type="cofactor">
    <cofactor evidence="1">
        <name>Mg(2+)</name>
        <dbReference type="ChEBI" id="CHEBI:18420"/>
    </cofactor>
</comment>
<proteinExistence type="predicted"/>
<keyword evidence="6" id="KW-1185">Reference proteome</keyword>
<evidence type="ECO:0000313" key="6">
    <source>
        <dbReference type="Proteomes" id="UP001164390"/>
    </source>
</evidence>
<dbReference type="PANTHER" id="PTHR43046:SF12">
    <property type="entry name" value="GDP-MANNOSE MANNOSYL HYDROLASE"/>
    <property type="match status" value="1"/>
</dbReference>
<evidence type="ECO:0000313" key="5">
    <source>
        <dbReference type="EMBL" id="UYM06732.1"/>
    </source>
</evidence>
<evidence type="ECO:0000259" key="4">
    <source>
        <dbReference type="PROSITE" id="PS51462"/>
    </source>
</evidence>
<reference evidence="5" key="1">
    <citation type="submission" date="2022-01" db="EMBL/GenBank/DDBJ databases">
        <title>Nocardioidaceae gen. sp. A5X3R13.</title>
        <authorList>
            <person name="Lopez Marin M.A."/>
            <person name="Uhlik O."/>
        </authorList>
    </citation>
    <scope>NUCLEOTIDE SEQUENCE</scope>
    <source>
        <strain evidence="5">A5X3R13</strain>
    </source>
</reference>
<dbReference type="PROSITE" id="PS51462">
    <property type="entry name" value="NUDIX"/>
    <property type="match status" value="1"/>
</dbReference>
<dbReference type="RefSeq" id="WP_271635651.1">
    <property type="nucleotide sequence ID" value="NZ_CP094970.1"/>
</dbReference>
<dbReference type="Proteomes" id="UP001164390">
    <property type="component" value="Chromosome"/>
</dbReference>
<dbReference type="InterPro" id="IPR020476">
    <property type="entry name" value="Nudix_hydrolase"/>
</dbReference>
<organism evidence="5 6">
    <name type="scientific">Solicola gregarius</name>
    <dbReference type="NCBI Taxonomy" id="2908642"/>
    <lineage>
        <taxon>Bacteria</taxon>
        <taxon>Bacillati</taxon>
        <taxon>Actinomycetota</taxon>
        <taxon>Actinomycetes</taxon>
        <taxon>Propionibacteriales</taxon>
        <taxon>Nocardioidaceae</taxon>
        <taxon>Solicola</taxon>
    </lineage>
</organism>
<dbReference type="PANTHER" id="PTHR43046">
    <property type="entry name" value="GDP-MANNOSE MANNOSYL HYDROLASE"/>
    <property type="match status" value="1"/>
</dbReference>
<dbReference type="KEGG" id="sgrg:L0C25_06580"/>
<gene>
    <name evidence="5" type="ORF">L0C25_06580</name>
</gene>
<evidence type="ECO:0000256" key="2">
    <source>
        <dbReference type="ARBA" id="ARBA00022801"/>
    </source>
</evidence>
<keyword evidence="3" id="KW-0460">Magnesium</keyword>
<dbReference type="GO" id="GO:0016787">
    <property type="term" value="F:hydrolase activity"/>
    <property type="evidence" value="ECO:0007669"/>
    <property type="project" value="UniProtKB-KW"/>
</dbReference>